<organism evidence="1 2">
    <name type="scientific">Gottschalkia purinilytica</name>
    <name type="common">Clostridium purinilyticum</name>
    <dbReference type="NCBI Taxonomy" id="1503"/>
    <lineage>
        <taxon>Bacteria</taxon>
        <taxon>Bacillati</taxon>
        <taxon>Bacillota</taxon>
        <taxon>Tissierellia</taxon>
        <taxon>Tissierellales</taxon>
        <taxon>Gottschalkiaceae</taxon>
        <taxon>Gottschalkia</taxon>
    </lineage>
</organism>
<sequence>MQELKLSKAININGEKTNSIQYDLDNLTGESIENAVKEMAKIGYVSTVQEVDSILHAHIFAEASGLDYQDMKRLGAKDYIKATGIIRNFFLEDVEDSHQDNI</sequence>
<dbReference type="STRING" id="1503.CLPU_6c00420"/>
<accession>A0A0L0WAN6</accession>
<evidence type="ECO:0000313" key="2">
    <source>
        <dbReference type="Proteomes" id="UP000037267"/>
    </source>
</evidence>
<dbReference type="Proteomes" id="UP000037267">
    <property type="component" value="Unassembled WGS sequence"/>
</dbReference>
<proteinExistence type="predicted"/>
<name>A0A0L0WAN6_GOTPU</name>
<dbReference type="RefSeq" id="WP_050355078.1">
    <property type="nucleotide sequence ID" value="NZ_LGSS01000006.1"/>
</dbReference>
<dbReference type="EMBL" id="LGSS01000006">
    <property type="protein sequence ID" value="KNF08556.1"/>
    <property type="molecule type" value="Genomic_DNA"/>
</dbReference>
<dbReference type="AlphaFoldDB" id="A0A0L0WAN6"/>
<evidence type="ECO:0000313" key="1">
    <source>
        <dbReference type="EMBL" id="KNF08556.1"/>
    </source>
</evidence>
<dbReference type="OrthoDB" id="2624394at2"/>
<comment type="caution">
    <text evidence="1">The sequence shown here is derived from an EMBL/GenBank/DDBJ whole genome shotgun (WGS) entry which is preliminary data.</text>
</comment>
<protein>
    <submittedName>
        <fullName evidence="1">Uncharacterized protein</fullName>
    </submittedName>
</protein>
<reference evidence="2" key="1">
    <citation type="submission" date="2015-07" db="EMBL/GenBank/DDBJ databases">
        <title>Draft genome sequence of the purine-degrading Gottschalkia purinilyticum DSM 1384 (formerly Clostridium purinilyticum).</title>
        <authorList>
            <person name="Poehlein A."/>
            <person name="Schiel-Bengelsdorf B."/>
            <person name="Bengelsdorf F.R."/>
            <person name="Daniel R."/>
            <person name="Duerre P."/>
        </authorList>
    </citation>
    <scope>NUCLEOTIDE SEQUENCE [LARGE SCALE GENOMIC DNA]</scope>
    <source>
        <strain evidence="2">DSM 1384</strain>
    </source>
</reference>
<gene>
    <name evidence="1" type="ORF">CLPU_6c00420</name>
</gene>
<keyword evidence="2" id="KW-1185">Reference proteome</keyword>